<dbReference type="InterPro" id="IPR048133">
    <property type="entry name" value="PraA/PraB-like"/>
</dbReference>
<keyword evidence="1" id="KW-0732">Signal</keyword>
<feature type="chain" id="PRO_5007449393" evidence="1">
    <location>
        <begin position="26"/>
        <end position="170"/>
    </location>
</feature>
<dbReference type="Proteomes" id="UP000070516">
    <property type="component" value="Chromosome"/>
</dbReference>
<accession>A0A127I3R4</accession>
<gene>
    <name evidence="2" type="ORF">AYR47_24120</name>
</gene>
<reference evidence="2 3" key="1">
    <citation type="submission" date="2016-02" db="EMBL/GenBank/DDBJ databases">
        <title>Complete genome sequence of Pseudomonas azotoformans S4.</title>
        <authorList>
            <person name="Fang Y."/>
            <person name="Wu L."/>
            <person name="Feng G."/>
        </authorList>
    </citation>
    <scope>NUCLEOTIDE SEQUENCE [LARGE SCALE GENOMIC DNA]</scope>
    <source>
        <strain evidence="2 3">S4</strain>
    </source>
</reference>
<evidence type="ECO:0000313" key="3">
    <source>
        <dbReference type="Proteomes" id="UP000070516"/>
    </source>
</evidence>
<sequence>MKSLKTLVSLTALTVCMGAASLANAASISPEGPFTTTAGSIVVQSPSSFGGSVTCGITFSGTVTGGVATITNAALTGGGLCGLPTLKSIPAPGWVLTASAGTDGKKGKVANVGYTIKKTIVIPATDCGISTIDVDWNPTTHTLTAANQPLSGGCNIVSLTTTATGLTVNP</sequence>
<dbReference type="RefSeq" id="WP_033902382.1">
    <property type="nucleotide sequence ID" value="NZ_CP014546.1"/>
</dbReference>
<dbReference type="NCBIfam" id="NF041562">
    <property type="entry name" value="PraB"/>
    <property type="match status" value="1"/>
</dbReference>
<feature type="signal peptide" evidence="1">
    <location>
        <begin position="1"/>
        <end position="25"/>
    </location>
</feature>
<evidence type="ECO:0000313" key="2">
    <source>
        <dbReference type="EMBL" id="AMN81201.1"/>
    </source>
</evidence>
<dbReference type="KEGG" id="pazo:AYR47_24120"/>
<organism evidence="2 3">
    <name type="scientific">Pseudomonas azotoformans</name>
    <dbReference type="NCBI Taxonomy" id="47878"/>
    <lineage>
        <taxon>Bacteria</taxon>
        <taxon>Pseudomonadati</taxon>
        <taxon>Pseudomonadota</taxon>
        <taxon>Gammaproteobacteria</taxon>
        <taxon>Pseudomonadales</taxon>
        <taxon>Pseudomonadaceae</taxon>
        <taxon>Pseudomonas</taxon>
    </lineage>
</organism>
<dbReference type="EMBL" id="CP014546">
    <property type="protein sequence ID" value="AMN81201.1"/>
    <property type="molecule type" value="Genomic_DNA"/>
</dbReference>
<dbReference type="AlphaFoldDB" id="A0A127I3R4"/>
<protein>
    <submittedName>
        <fullName evidence="2">Protein activator of alkane oxidation PraB</fullName>
    </submittedName>
</protein>
<dbReference type="NCBIfam" id="NF041561">
    <property type="entry name" value="PraA"/>
    <property type="match status" value="1"/>
</dbReference>
<name>A0A127I3R4_PSEAZ</name>
<evidence type="ECO:0000256" key="1">
    <source>
        <dbReference type="SAM" id="SignalP"/>
    </source>
</evidence>
<proteinExistence type="predicted"/>